<sequence>MGGAGSAALGYLAAAVNLLYVGKREYLIEKKSESACASNAPLR</sequence>
<keyword evidence="1" id="KW-0472">Membrane</keyword>
<proteinExistence type="predicted"/>
<keyword evidence="1" id="KW-1133">Transmembrane helix</keyword>
<reference evidence="2 3" key="1">
    <citation type="journal article" date="2013" name="Genome Announc.">
        <title>Genome Sequence of Novosphingobium lindaniclasticum LE124T, Isolated from a Hexachlorocyclohexane Dumpsite.</title>
        <authorList>
            <person name="Saxena A."/>
            <person name="Nayyar N."/>
            <person name="Sangwan N."/>
            <person name="Kumari R."/>
            <person name="Khurana J.P."/>
            <person name="Lal R."/>
        </authorList>
    </citation>
    <scope>NUCLEOTIDE SEQUENCE [LARGE SCALE GENOMIC DNA]</scope>
    <source>
        <strain evidence="2 3">LE124</strain>
    </source>
</reference>
<organism evidence="2 3">
    <name type="scientific">Novosphingobium lindaniclasticum LE124</name>
    <dbReference type="NCBI Taxonomy" id="1096930"/>
    <lineage>
        <taxon>Bacteria</taxon>
        <taxon>Pseudomonadati</taxon>
        <taxon>Pseudomonadota</taxon>
        <taxon>Alphaproteobacteria</taxon>
        <taxon>Sphingomonadales</taxon>
        <taxon>Sphingomonadaceae</taxon>
        <taxon>Novosphingobium</taxon>
    </lineage>
</organism>
<dbReference type="EMBL" id="ATHL01000141">
    <property type="protein sequence ID" value="EQB08774.1"/>
    <property type="molecule type" value="Genomic_DNA"/>
</dbReference>
<evidence type="ECO:0000313" key="3">
    <source>
        <dbReference type="Proteomes" id="UP000015527"/>
    </source>
</evidence>
<name>T0IGL8_9SPHN</name>
<accession>T0IGL8</accession>
<evidence type="ECO:0000256" key="1">
    <source>
        <dbReference type="SAM" id="Phobius"/>
    </source>
</evidence>
<comment type="caution">
    <text evidence="2">The sequence shown here is derived from an EMBL/GenBank/DDBJ whole genome shotgun (WGS) entry which is preliminary data.</text>
</comment>
<protein>
    <submittedName>
        <fullName evidence="2">Uncharacterized protein</fullName>
    </submittedName>
</protein>
<dbReference type="Proteomes" id="UP000015527">
    <property type="component" value="Unassembled WGS sequence"/>
</dbReference>
<keyword evidence="3" id="KW-1185">Reference proteome</keyword>
<keyword evidence="1" id="KW-0812">Transmembrane</keyword>
<feature type="transmembrane region" description="Helical" evidence="1">
    <location>
        <begin position="6"/>
        <end position="22"/>
    </location>
</feature>
<gene>
    <name evidence="2" type="ORF">L284_20820</name>
</gene>
<evidence type="ECO:0000313" key="2">
    <source>
        <dbReference type="EMBL" id="EQB08774.1"/>
    </source>
</evidence>
<dbReference type="AlphaFoldDB" id="T0IGL8"/>